<evidence type="ECO:0000313" key="3">
    <source>
        <dbReference type="Proteomes" id="UP000466523"/>
    </source>
</evidence>
<protein>
    <submittedName>
        <fullName evidence="2">Carboxymuconolactone decarboxylase family protein</fullName>
    </submittedName>
</protein>
<evidence type="ECO:0000259" key="1">
    <source>
        <dbReference type="Pfam" id="PF02627"/>
    </source>
</evidence>
<dbReference type="EMBL" id="JAACYR010000004">
    <property type="protein sequence ID" value="NDJ87950.1"/>
    <property type="molecule type" value="Genomic_DNA"/>
</dbReference>
<reference evidence="2 3" key="1">
    <citation type="submission" date="2020-01" db="EMBL/GenBank/DDBJ databases">
        <authorList>
            <person name="Sanchez-Estrada R."/>
            <person name="Gonzalez-Y-Merchand J.A."/>
            <person name="Rivera-Gutierrez S."/>
        </authorList>
    </citation>
    <scope>NUCLEOTIDE SEQUENCE [LARGE SCALE GENOMIC DNA]</scope>
    <source>
        <strain evidence="2 3">CST 7247</strain>
    </source>
</reference>
<feature type="domain" description="Carboxymuconolactone decarboxylase-like" evidence="1">
    <location>
        <begin position="44"/>
        <end position="121"/>
    </location>
</feature>
<dbReference type="InterPro" id="IPR029032">
    <property type="entry name" value="AhpD-like"/>
</dbReference>
<proteinExistence type="predicted"/>
<dbReference type="GO" id="GO:0051920">
    <property type="term" value="F:peroxiredoxin activity"/>
    <property type="evidence" value="ECO:0007669"/>
    <property type="project" value="InterPro"/>
</dbReference>
<dbReference type="PANTHER" id="PTHR34846">
    <property type="entry name" value="4-CARBOXYMUCONOLACTONE DECARBOXYLASE FAMILY PROTEIN (AFU_ORTHOLOGUE AFUA_6G11590)"/>
    <property type="match status" value="1"/>
</dbReference>
<dbReference type="PANTHER" id="PTHR34846:SF10">
    <property type="entry name" value="CYTOPLASMIC PROTEIN"/>
    <property type="match status" value="1"/>
</dbReference>
<dbReference type="RefSeq" id="WP_162111641.1">
    <property type="nucleotide sequence ID" value="NZ_JAACYR010000004.1"/>
</dbReference>
<evidence type="ECO:0000313" key="2">
    <source>
        <dbReference type="EMBL" id="NDJ87950.1"/>
    </source>
</evidence>
<name>A0A7K3L749_9MYCO</name>
<dbReference type="Pfam" id="PF02627">
    <property type="entry name" value="CMD"/>
    <property type="match status" value="1"/>
</dbReference>
<sequence length="173" mass="18834">MSDPLIAPVPDAELSPDLAAAISGAVRDGALSSTVLPRIWARRPELAQAQIELHRRFYDSSILPGRLLELVRLRIAAINQCEVCQTSRKSADVSEEDIACLAGDDPRFSPAERAALAFAEAFATNHLSLGPEDFDRLGDHFNTEEIVEIAMFAAQMVGSGRLAYALRAFESRP</sequence>
<gene>
    <name evidence="2" type="ORF">GWR20_02075</name>
</gene>
<organism evidence="2 3">
    <name type="scientific">Mycolicibacter kumamotonensis</name>
    <dbReference type="NCBI Taxonomy" id="354243"/>
    <lineage>
        <taxon>Bacteria</taxon>
        <taxon>Bacillati</taxon>
        <taxon>Actinomycetota</taxon>
        <taxon>Actinomycetes</taxon>
        <taxon>Mycobacteriales</taxon>
        <taxon>Mycobacteriaceae</taxon>
        <taxon>Mycolicibacter</taxon>
    </lineage>
</organism>
<dbReference type="Proteomes" id="UP000466523">
    <property type="component" value="Unassembled WGS sequence"/>
</dbReference>
<dbReference type="Gene3D" id="1.20.1290.10">
    <property type="entry name" value="AhpD-like"/>
    <property type="match status" value="1"/>
</dbReference>
<accession>A0A7K3L749</accession>
<dbReference type="SUPFAM" id="SSF69118">
    <property type="entry name" value="AhpD-like"/>
    <property type="match status" value="1"/>
</dbReference>
<comment type="caution">
    <text evidence="2">The sequence shown here is derived from an EMBL/GenBank/DDBJ whole genome shotgun (WGS) entry which is preliminary data.</text>
</comment>
<dbReference type="AlphaFoldDB" id="A0A7K3L749"/>
<dbReference type="InterPro" id="IPR003779">
    <property type="entry name" value="CMD-like"/>
</dbReference>